<reference evidence="3" key="1">
    <citation type="journal article" date="2019" name="Int. J. Syst. Evol. Microbiol.">
        <title>The Global Catalogue of Microorganisms (GCM) 10K type strain sequencing project: providing services to taxonomists for standard genome sequencing and annotation.</title>
        <authorList>
            <consortium name="The Broad Institute Genomics Platform"/>
            <consortium name="The Broad Institute Genome Sequencing Center for Infectious Disease"/>
            <person name="Wu L."/>
            <person name="Ma J."/>
        </authorList>
    </citation>
    <scope>NUCLEOTIDE SEQUENCE [LARGE SCALE GENOMIC DNA]</scope>
    <source>
        <strain evidence="3">CCUG 53519</strain>
    </source>
</reference>
<proteinExistence type="predicted"/>
<dbReference type="Proteomes" id="UP001597169">
    <property type="component" value="Unassembled WGS sequence"/>
</dbReference>
<evidence type="ECO:0000313" key="3">
    <source>
        <dbReference type="Proteomes" id="UP001597169"/>
    </source>
</evidence>
<gene>
    <name evidence="2" type="ORF">ACFQ3J_24375</name>
</gene>
<protein>
    <recommendedName>
        <fullName evidence="4">DUF4878 domain-containing protein</fullName>
    </recommendedName>
</protein>
<keyword evidence="1" id="KW-0812">Transmembrane</keyword>
<keyword evidence="3" id="KW-1185">Reference proteome</keyword>
<evidence type="ECO:0008006" key="4">
    <source>
        <dbReference type="Google" id="ProtNLM"/>
    </source>
</evidence>
<evidence type="ECO:0000313" key="2">
    <source>
        <dbReference type="EMBL" id="MFD1131260.1"/>
    </source>
</evidence>
<name>A0ABW3PYV8_9BACL</name>
<keyword evidence="1" id="KW-1133">Transmembrane helix</keyword>
<comment type="caution">
    <text evidence="2">The sequence shown here is derived from an EMBL/GenBank/DDBJ whole genome shotgun (WGS) entry which is preliminary data.</text>
</comment>
<sequence length="160" mass="18208">MSNRKFYALLGVVLILGIVGSLVFSSNSGLKKEIEMEQAGIELNTQFVDKFFNYASTKQRYDNVKSLMTERGYRSTYPSGMELPADSSVKSQVSNLKIYVQKAPSVKENQMEILNQFVATTEFNEIQSSKEVIMKTFLVYEESVGWMINDIEMIIQNAEE</sequence>
<organism evidence="2 3">
    <name type="scientific">Paenibacillus provencensis</name>
    <dbReference type="NCBI Taxonomy" id="441151"/>
    <lineage>
        <taxon>Bacteria</taxon>
        <taxon>Bacillati</taxon>
        <taxon>Bacillota</taxon>
        <taxon>Bacilli</taxon>
        <taxon>Bacillales</taxon>
        <taxon>Paenibacillaceae</taxon>
        <taxon>Paenibacillus</taxon>
    </lineage>
</organism>
<dbReference type="RefSeq" id="WP_090727639.1">
    <property type="nucleotide sequence ID" value="NZ_JBHTKX010000008.1"/>
</dbReference>
<feature type="transmembrane region" description="Helical" evidence="1">
    <location>
        <begin position="6"/>
        <end position="24"/>
    </location>
</feature>
<accession>A0ABW3PYV8</accession>
<evidence type="ECO:0000256" key="1">
    <source>
        <dbReference type="SAM" id="Phobius"/>
    </source>
</evidence>
<keyword evidence="1" id="KW-0472">Membrane</keyword>
<dbReference type="EMBL" id="JBHTKX010000008">
    <property type="protein sequence ID" value="MFD1131260.1"/>
    <property type="molecule type" value="Genomic_DNA"/>
</dbReference>